<keyword evidence="2" id="KW-1185">Reference proteome</keyword>
<organism evidence="1 2">
    <name type="scientific">Lutibaculum baratangense AMV1</name>
    <dbReference type="NCBI Taxonomy" id="631454"/>
    <lineage>
        <taxon>Bacteria</taxon>
        <taxon>Pseudomonadati</taxon>
        <taxon>Pseudomonadota</taxon>
        <taxon>Alphaproteobacteria</taxon>
        <taxon>Hyphomicrobiales</taxon>
        <taxon>Tepidamorphaceae</taxon>
        <taxon>Lutibaculum</taxon>
    </lineage>
</organism>
<name>V4RGL9_9HYPH</name>
<dbReference type="eggNOG" id="COG0438">
    <property type="taxonomic scope" value="Bacteria"/>
</dbReference>
<evidence type="ECO:0000313" key="2">
    <source>
        <dbReference type="Proteomes" id="UP000017819"/>
    </source>
</evidence>
<dbReference type="Pfam" id="PF04724">
    <property type="entry name" value="Glyco_transf_17"/>
    <property type="match status" value="1"/>
</dbReference>
<dbReference type="PATRIC" id="fig|631454.5.peg.2296"/>
<dbReference type="GO" id="GO:0006044">
    <property type="term" value="P:N-acetylglucosamine metabolic process"/>
    <property type="evidence" value="ECO:0007669"/>
    <property type="project" value="TreeGrafter"/>
</dbReference>
<dbReference type="AlphaFoldDB" id="V4RGL9"/>
<protein>
    <submittedName>
        <fullName evidence="1">Putative N-acetylglucosaminyltransferase</fullName>
    </submittedName>
</protein>
<dbReference type="GO" id="GO:0003830">
    <property type="term" value="F:beta-1,4-mannosylglycoprotein 4-beta-N-acetylglucosaminyltransferase activity"/>
    <property type="evidence" value="ECO:0007669"/>
    <property type="project" value="InterPro"/>
</dbReference>
<dbReference type="STRING" id="631454.N177_2328"/>
<dbReference type="InterPro" id="IPR006813">
    <property type="entry name" value="Glyco_trans_17"/>
</dbReference>
<accession>V4RGL9</accession>
<dbReference type="PANTHER" id="PTHR12224:SF0">
    <property type="entry name" value="BETA-1,4-MANNOSYL-GLYCOPROTEIN 4-BETA-N-ACETYLGLUCOSAMINYLTRANSFERASE"/>
    <property type="match status" value="1"/>
</dbReference>
<dbReference type="PANTHER" id="PTHR12224">
    <property type="entry name" value="BETA-1,4-MANNOSYL-GLYCOPROTEIN BETA-1,4-N-ACETYLGLUCOSAMINYL-TRANSFERASE"/>
    <property type="match status" value="1"/>
</dbReference>
<comment type="caution">
    <text evidence="1">The sequence shown here is derived from an EMBL/GenBank/DDBJ whole genome shotgun (WGS) entry which is preliminary data.</text>
</comment>
<dbReference type="EMBL" id="AWXZ01000031">
    <property type="protein sequence ID" value="ESR24494.1"/>
    <property type="molecule type" value="Genomic_DNA"/>
</dbReference>
<evidence type="ECO:0000313" key="1">
    <source>
        <dbReference type="EMBL" id="ESR24494.1"/>
    </source>
</evidence>
<keyword evidence="1" id="KW-0328">Glycosyltransferase</keyword>
<reference evidence="1 2" key="1">
    <citation type="journal article" date="2014" name="Genome Announc.">
        <title>Draft Genome Sequence of Lutibaculum baratangense Strain AMV1T, Isolated from a Mud Volcano in Andamans, India.</title>
        <authorList>
            <person name="Singh A."/>
            <person name="Sreenivas A."/>
            <person name="Sathyanarayana Reddy G."/>
            <person name="Pinnaka A.K."/>
            <person name="Shivaji S."/>
        </authorList>
    </citation>
    <scope>NUCLEOTIDE SEQUENCE [LARGE SCALE GENOMIC DNA]</scope>
    <source>
        <strain evidence="1 2">AMV1</strain>
    </source>
</reference>
<dbReference type="OrthoDB" id="1997677at2"/>
<dbReference type="GO" id="GO:0016020">
    <property type="term" value="C:membrane"/>
    <property type="evidence" value="ECO:0007669"/>
    <property type="project" value="InterPro"/>
</dbReference>
<sequence>MRLFDCFVFNDEFDVLEIRLREMDEVVDRFVLVEANETLRGGPKPFHFEAHKERFAAWADRIVHIKVHLPSVLPPARGKHARGGGWEREHYQRDRIEDGLAEAEPGDLVLLCDVDEIVRASALREVIAGGRYRERLVVFEQSLHRFRLDLVHPRARWLLGPRLVERRHLTSPQLLRMTKARLSKRRRLPVPLSALALRLRNRVSTGVGLPVDIVPDAGWHFSSLGGYEAFARKRASIVEGDILPQGGIEEEYRRQLGELRAYPRDRLPSCVVAGHYGHLMHHPAG</sequence>
<proteinExistence type="predicted"/>
<gene>
    <name evidence="1" type="ORF">N177_2328</name>
</gene>
<keyword evidence="1" id="KW-0808">Transferase</keyword>
<dbReference type="RefSeq" id="WP_023432457.1">
    <property type="nucleotide sequence ID" value="NZ_AWXZ01000031.1"/>
</dbReference>
<dbReference type="Proteomes" id="UP000017819">
    <property type="component" value="Unassembled WGS sequence"/>
</dbReference>